<feature type="transmembrane region" description="Helical" evidence="7">
    <location>
        <begin position="290"/>
        <end position="315"/>
    </location>
</feature>
<protein>
    <submittedName>
        <fullName evidence="9">Multiple sugar transport system permease protein</fullName>
    </submittedName>
</protein>
<reference evidence="10" key="1">
    <citation type="submission" date="2016-10" db="EMBL/GenBank/DDBJ databases">
        <authorList>
            <person name="Varghese N."/>
        </authorList>
    </citation>
    <scope>NUCLEOTIDE SEQUENCE [LARGE SCALE GENOMIC DNA]</scope>
    <source>
        <strain evidence="10">DSM 17980</strain>
    </source>
</reference>
<dbReference type="SUPFAM" id="SSF161098">
    <property type="entry name" value="MetI-like"/>
    <property type="match status" value="1"/>
</dbReference>
<proteinExistence type="inferred from homology"/>
<comment type="subcellular location">
    <subcellularLocation>
        <location evidence="1 7">Cell membrane</location>
        <topology evidence="1 7">Multi-pass membrane protein</topology>
    </subcellularLocation>
</comment>
<organism evidence="9 10">
    <name type="scientific">Alicyclobacillus macrosporangiidus</name>
    <dbReference type="NCBI Taxonomy" id="392015"/>
    <lineage>
        <taxon>Bacteria</taxon>
        <taxon>Bacillati</taxon>
        <taxon>Bacillota</taxon>
        <taxon>Bacilli</taxon>
        <taxon>Bacillales</taxon>
        <taxon>Alicyclobacillaceae</taxon>
        <taxon>Alicyclobacillus</taxon>
    </lineage>
</organism>
<accession>A0A1I7GBL2</accession>
<evidence type="ECO:0000256" key="6">
    <source>
        <dbReference type="ARBA" id="ARBA00023136"/>
    </source>
</evidence>
<dbReference type="PANTHER" id="PTHR43005">
    <property type="entry name" value="BLR7065 PROTEIN"/>
    <property type="match status" value="1"/>
</dbReference>
<keyword evidence="3" id="KW-1003">Cell membrane</keyword>
<feature type="transmembrane region" description="Helical" evidence="7">
    <location>
        <begin position="98"/>
        <end position="119"/>
    </location>
</feature>
<keyword evidence="5 7" id="KW-1133">Transmembrane helix</keyword>
<dbReference type="PANTHER" id="PTHR43005:SF1">
    <property type="entry name" value="SPERMIDINE_PUTRESCINE TRANSPORT SYSTEM PERMEASE PROTEIN"/>
    <property type="match status" value="1"/>
</dbReference>
<keyword evidence="9" id="KW-0762">Sugar transport</keyword>
<name>A0A1I7GBL2_9BACL</name>
<evidence type="ECO:0000256" key="3">
    <source>
        <dbReference type="ARBA" id="ARBA00022475"/>
    </source>
</evidence>
<dbReference type="EMBL" id="FPBV01000002">
    <property type="protein sequence ID" value="SFU45862.1"/>
    <property type="molecule type" value="Genomic_DNA"/>
</dbReference>
<evidence type="ECO:0000259" key="8">
    <source>
        <dbReference type="PROSITE" id="PS50928"/>
    </source>
</evidence>
<evidence type="ECO:0000256" key="1">
    <source>
        <dbReference type="ARBA" id="ARBA00004651"/>
    </source>
</evidence>
<keyword evidence="6 7" id="KW-0472">Membrane</keyword>
<dbReference type="InterPro" id="IPR035906">
    <property type="entry name" value="MetI-like_sf"/>
</dbReference>
<sequence length="319" mass="34738">MPYAAGAEGQPDVSGRIRVRRHRTHQDGDRRAGYLMLLPSAVVVAGVTVFPILYSVWMSFHDVHLTVNGYDMRFTGLANYGTLVHSSAFWHSAWFTTYYAVVTVFAELILGMLIALAIYRVQRLKNLSLVVMLIPWSLITVVSAQMWSYIYNGVYGVLNAILQALHLIQAPVTWPGTSTGAVLSMMVADIWKTTPFVVIILLGGLQMIPAEYHEAAVMDGAGPWTVFWKVTFPLLRSSIALAAVFRILQAFGVFDLPFVLTGGGPGNATTSLAVLGEQALFQNLHFGVGAAVAVSTVLMVLTLSLIFLSAFRALVEEGA</sequence>
<keyword evidence="4 7" id="KW-0812">Transmembrane</keyword>
<evidence type="ECO:0000256" key="2">
    <source>
        <dbReference type="ARBA" id="ARBA00022448"/>
    </source>
</evidence>
<dbReference type="AlphaFoldDB" id="A0A1I7GBL2"/>
<evidence type="ECO:0000256" key="4">
    <source>
        <dbReference type="ARBA" id="ARBA00022692"/>
    </source>
</evidence>
<comment type="similarity">
    <text evidence="7">Belongs to the binding-protein-dependent transport system permease family.</text>
</comment>
<keyword evidence="10" id="KW-1185">Reference proteome</keyword>
<feature type="transmembrane region" description="Helical" evidence="7">
    <location>
        <begin position="32"/>
        <end position="57"/>
    </location>
</feature>
<feature type="domain" description="ABC transmembrane type-1" evidence="8">
    <location>
        <begin position="93"/>
        <end position="309"/>
    </location>
</feature>
<dbReference type="InterPro" id="IPR000515">
    <property type="entry name" value="MetI-like"/>
</dbReference>
<dbReference type="STRING" id="392015.SAMN05421543_102122"/>
<dbReference type="Proteomes" id="UP000183508">
    <property type="component" value="Unassembled WGS sequence"/>
</dbReference>
<dbReference type="GO" id="GO:0005886">
    <property type="term" value="C:plasma membrane"/>
    <property type="evidence" value="ECO:0007669"/>
    <property type="project" value="UniProtKB-SubCell"/>
</dbReference>
<evidence type="ECO:0000313" key="10">
    <source>
        <dbReference type="Proteomes" id="UP000183508"/>
    </source>
</evidence>
<keyword evidence="2 7" id="KW-0813">Transport</keyword>
<feature type="transmembrane region" description="Helical" evidence="7">
    <location>
        <begin position="226"/>
        <end position="248"/>
    </location>
</feature>
<gene>
    <name evidence="9" type="ORF">SAMN05421543_102122</name>
</gene>
<evidence type="ECO:0000256" key="5">
    <source>
        <dbReference type="ARBA" id="ARBA00022989"/>
    </source>
</evidence>
<feature type="transmembrane region" description="Helical" evidence="7">
    <location>
        <begin position="181"/>
        <end position="205"/>
    </location>
</feature>
<dbReference type="CDD" id="cd06261">
    <property type="entry name" value="TM_PBP2"/>
    <property type="match status" value="1"/>
</dbReference>
<dbReference type="PROSITE" id="PS50928">
    <property type="entry name" value="ABC_TM1"/>
    <property type="match status" value="1"/>
</dbReference>
<dbReference type="Gene3D" id="1.10.3720.10">
    <property type="entry name" value="MetI-like"/>
    <property type="match status" value="1"/>
</dbReference>
<evidence type="ECO:0000313" key="9">
    <source>
        <dbReference type="EMBL" id="SFU45862.1"/>
    </source>
</evidence>
<dbReference type="Pfam" id="PF00528">
    <property type="entry name" value="BPD_transp_1"/>
    <property type="match status" value="1"/>
</dbReference>
<dbReference type="GO" id="GO:0055085">
    <property type="term" value="P:transmembrane transport"/>
    <property type="evidence" value="ECO:0007669"/>
    <property type="project" value="InterPro"/>
</dbReference>
<evidence type="ECO:0000256" key="7">
    <source>
        <dbReference type="RuleBase" id="RU363032"/>
    </source>
</evidence>
<dbReference type="OrthoDB" id="9809527at2"/>
<feature type="transmembrane region" description="Helical" evidence="7">
    <location>
        <begin position="126"/>
        <end position="150"/>
    </location>
</feature>